<dbReference type="AlphaFoldDB" id="A0A915E2E5"/>
<protein>
    <submittedName>
        <fullName evidence="3">Uncharacterized protein</fullName>
    </submittedName>
</protein>
<feature type="region of interest" description="Disordered" evidence="1">
    <location>
        <begin position="13"/>
        <end position="34"/>
    </location>
</feature>
<organism evidence="2 3">
    <name type="scientific">Ditylenchus dipsaci</name>
    <dbReference type="NCBI Taxonomy" id="166011"/>
    <lineage>
        <taxon>Eukaryota</taxon>
        <taxon>Metazoa</taxon>
        <taxon>Ecdysozoa</taxon>
        <taxon>Nematoda</taxon>
        <taxon>Chromadorea</taxon>
        <taxon>Rhabditida</taxon>
        <taxon>Tylenchina</taxon>
        <taxon>Tylenchomorpha</taxon>
        <taxon>Sphaerularioidea</taxon>
        <taxon>Anguinidae</taxon>
        <taxon>Anguininae</taxon>
        <taxon>Ditylenchus</taxon>
    </lineage>
</organism>
<name>A0A915E2E5_9BILA</name>
<accession>A0A915E2E5</accession>
<keyword evidence="2" id="KW-1185">Reference proteome</keyword>
<proteinExistence type="predicted"/>
<sequence>MYRHAWCAEMEQREKAEQQRNEAESVRNEAESERNKLKRQLMFYFDEYAQLCYEKGVQPKVFKEEK</sequence>
<dbReference type="Proteomes" id="UP000887574">
    <property type="component" value="Unplaced"/>
</dbReference>
<dbReference type="WBParaSite" id="jg25138">
    <property type="protein sequence ID" value="jg25138"/>
    <property type="gene ID" value="jg25138"/>
</dbReference>
<evidence type="ECO:0000313" key="3">
    <source>
        <dbReference type="WBParaSite" id="jg25138"/>
    </source>
</evidence>
<evidence type="ECO:0000313" key="2">
    <source>
        <dbReference type="Proteomes" id="UP000887574"/>
    </source>
</evidence>
<reference evidence="3" key="1">
    <citation type="submission" date="2022-11" db="UniProtKB">
        <authorList>
            <consortium name="WormBaseParasite"/>
        </authorList>
    </citation>
    <scope>IDENTIFICATION</scope>
</reference>
<evidence type="ECO:0000256" key="1">
    <source>
        <dbReference type="SAM" id="MobiDB-lite"/>
    </source>
</evidence>